<evidence type="ECO:0000313" key="5">
    <source>
        <dbReference type="EMBL" id="MBB0229750.1"/>
    </source>
</evidence>
<dbReference type="InterPro" id="IPR016181">
    <property type="entry name" value="Acyl_CoA_acyltransferase"/>
</dbReference>
<dbReference type="Pfam" id="PF00583">
    <property type="entry name" value="Acetyltransf_1"/>
    <property type="match status" value="1"/>
</dbReference>
<dbReference type="InterPro" id="IPR050832">
    <property type="entry name" value="Bact_Acetyltransf"/>
</dbReference>
<organism evidence="5 6">
    <name type="scientific">Streptomyces calidiresistens</name>
    <dbReference type="NCBI Taxonomy" id="1485586"/>
    <lineage>
        <taxon>Bacteria</taxon>
        <taxon>Bacillati</taxon>
        <taxon>Actinomycetota</taxon>
        <taxon>Actinomycetes</taxon>
        <taxon>Kitasatosporales</taxon>
        <taxon>Streptomycetaceae</taxon>
        <taxon>Streptomyces</taxon>
    </lineage>
</organism>
<dbReference type="Gene3D" id="3.40.630.30">
    <property type="match status" value="1"/>
</dbReference>
<evidence type="ECO:0000313" key="6">
    <source>
        <dbReference type="Proteomes" id="UP000530234"/>
    </source>
</evidence>
<name>A0A7W3T2I1_9ACTN</name>
<proteinExistence type="predicted"/>
<dbReference type="CDD" id="cd04301">
    <property type="entry name" value="NAT_SF"/>
    <property type="match status" value="1"/>
</dbReference>
<keyword evidence="6" id="KW-1185">Reference proteome</keyword>
<gene>
    <name evidence="5" type="ORF">FOE67_09520</name>
</gene>
<feature type="domain" description="N-acetyltransferase" evidence="4">
    <location>
        <begin position="25"/>
        <end position="190"/>
    </location>
</feature>
<evidence type="ECO:0000256" key="2">
    <source>
        <dbReference type="ARBA" id="ARBA00023315"/>
    </source>
</evidence>
<keyword evidence="1 5" id="KW-0808">Transferase</keyword>
<dbReference type="RefSeq" id="WP_182662553.1">
    <property type="nucleotide sequence ID" value="NZ_VKHS01000165.1"/>
</dbReference>
<sequence length="206" mass="21619">MTVDEARTDTAGAPAPAPPRTGGAPHILRPTASELPSHLDGLAALLTDTVAGGASLGFLADLDEAGARTWWEHRVPEVAAGELWLWIARDADGRVIGTISLYPVDKPNGRHRGEIAKLMVSRAARRGGVARALLATAERAAADAGLTLLVLDTETGSPAETFYRAAGWIEVGRVPDYAADPAGRLRPTTIFHRDPRETPPAGAGRG</sequence>
<dbReference type="SUPFAM" id="SSF55729">
    <property type="entry name" value="Acyl-CoA N-acyltransferases (Nat)"/>
    <property type="match status" value="1"/>
</dbReference>
<dbReference type="EMBL" id="VKHS01000165">
    <property type="protein sequence ID" value="MBB0229750.1"/>
    <property type="molecule type" value="Genomic_DNA"/>
</dbReference>
<keyword evidence="2" id="KW-0012">Acyltransferase</keyword>
<comment type="caution">
    <text evidence="5">The sequence shown here is derived from an EMBL/GenBank/DDBJ whole genome shotgun (WGS) entry which is preliminary data.</text>
</comment>
<reference evidence="6" key="1">
    <citation type="submission" date="2019-10" db="EMBL/GenBank/DDBJ databases">
        <title>Streptomyces sp. nov., a novel actinobacterium isolated from alkaline environment.</title>
        <authorList>
            <person name="Golinska P."/>
        </authorList>
    </citation>
    <scope>NUCLEOTIDE SEQUENCE [LARGE SCALE GENOMIC DNA]</scope>
    <source>
        <strain evidence="6">DSM 42108</strain>
    </source>
</reference>
<feature type="compositionally biased region" description="Low complexity" evidence="3">
    <location>
        <begin position="9"/>
        <end position="25"/>
    </location>
</feature>
<dbReference type="GO" id="GO:0016747">
    <property type="term" value="F:acyltransferase activity, transferring groups other than amino-acyl groups"/>
    <property type="evidence" value="ECO:0007669"/>
    <property type="project" value="InterPro"/>
</dbReference>
<dbReference type="Proteomes" id="UP000530234">
    <property type="component" value="Unassembled WGS sequence"/>
</dbReference>
<dbReference type="PANTHER" id="PTHR43877:SF2">
    <property type="entry name" value="AMINOALKYLPHOSPHONATE N-ACETYLTRANSFERASE-RELATED"/>
    <property type="match status" value="1"/>
</dbReference>
<evidence type="ECO:0000259" key="4">
    <source>
        <dbReference type="PROSITE" id="PS51186"/>
    </source>
</evidence>
<feature type="region of interest" description="Disordered" evidence="3">
    <location>
        <begin position="187"/>
        <end position="206"/>
    </location>
</feature>
<accession>A0A7W3T2I1</accession>
<protein>
    <submittedName>
        <fullName evidence="5">GNAT family N-acetyltransferase</fullName>
    </submittedName>
</protein>
<evidence type="ECO:0000256" key="3">
    <source>
        <dbReference type="SAM" id="MobiDB-lite"/>
    </source>
</evidence>
<dbReference type="PROSITE" id="PS51186">
    <property type="entry name" value="GNAT"/>
    <property type="match status" value="1"/>
</dbReference>
<dbReference type="InterPro" id="IPR000182">
    <property type="entry name" value="GNAT_dom"/>
</dbReference>
<feature type="region of interest" description="Disordered" evidence="3">
    <location>
        <begin position="1"/>
        <end position="28"/>
    </location>
</feature>
<evidence type="ECO:0000256" key="1">
    <source>
        <dbReference type="ARBA" id="ARBA00022679"/>
    </source>
</evidence>
<dbReference type="PANTHER" id="PTHR43877">
    <property type="entry name" value="AMINOALKYLPHOSPHONATE N-ACETYLTRANSFERASE-RELATED-RELATED"/>
    <property type="match status" value="1"/>
</dbReference>
<dbReference type="AlphaFoldDB" id="A0A7W3T2I1"/>